<dbReference type="Proteomes" id="UP000199205">
    <property type="component" value="Unassembled WGS sequence"/>
</dbReference>
<dbReference type="EMBL" id="FMAF01000021">
    <property type="protein sequence ID" value="SCB45605.1"/>
    <property type="molecule type" value="Genomic_DNA"/>
</dbReference>
<accession>A0A1C3X0A1</accession>
<dbReference type="AlphaFoldDB" id="A0A1C3X0A1"/>
<evidence type="ECO:0000313" key="1">
    <source>
        <dbReference type="EMBL" id="SCB45605.1"/>
    </source>
</evidence>
<reference evidence="1 2" key="1">
    <citation type="submission" date="2016-08" db="EMBL/GenBank/DDBJ databases">
        <authorList>
            <person name="Seilhamer J.J."/>
        </authorList>
    </citation>
    <scope>NUCLEOTIDE SEQUENCE [LARGE SCALE GENOMIC DNA]</scope>
    <source>
        <strain evidence="1 2">P1-7</strain>
    </source>
</reference>
<dbReference type="RefSeq" id="WP_051963176.1">
    <property type="nucleotide sequence ID" value="NZ_FMAF01000021.1"/>
</dbReference>
<protein>
    <submittedName>
        <fullName evidence="1">Conjugal transfer protein TraD</fullName>
    </submittedName>
</protein>
<name>A0A1C3X0A1_9HYPH</name>
<sequence length="72" mass="7659">MARSAHGESTKFRLGAIVVRAGLANADRAVLSGDFLPMANILVSSTEQQWLTRIGTEAFAAQLSSTPNREIG</sequence>
<dbReference type="Pfam" id="PF06412">
    <property type="entry name" value="TraD"/>
    <property type="match status" value="1"/>
</dbReference>
<dbReference type="OrthoDB" id="5653691at2"/>
<proteinExistence type="predicted"/>
<gene>
    <name evidence="1" type="ORF">GA0061101_12169</name>
</gene>
<dbReference type="InterPro" id="IPR009444">
    <property type="entry name" value="Conjugal_tfr_TraD_a-type"/>
</dbReference>
<evidence type="ECO:0000313" key="2">
    <source>
        <dbReference type="Proteomes" id="UP000199205"/>
    </source>
</evidence>
<organism evidence="1 2">
    <name type="scientific">Rhizobium lusitanum</name>
    <dbReference type="NCBI Taxonomy" id="293958"/>
    <lineage>
        <taxon>Bacteria</taxon>
        <taxon>Pseudomonadati</taxon>
        <taxon>Pseudomonadota</taxon>
        <taxon>Alphaproteobacteria</taxon>
        <taxon>Hyphomicrobiales</taxon>
        <taxon>Rhizobiaceae</taxon>
        <taxon>Rhizobium/Agrobacterium group</taxon>
        <taxon>Rhizobium</taxon>
    </lineage>
</organism>